<dbReference type="InterPro" id="IPR011006">
    <property type="entry name" value="CheY-like_superfamily"/>
</dbReference>
<dbReference type="InterPro" id="IPR001789">
    <property type="entry name" value="Sig_transdc_resp-reg_receiver"/>
</dbReference>
<keyword evidence="4" id="KW-0238">DNA-binding</keyword>
<keyword evidence="2" id="KW-0902">Two-component regulatory system</keyword>
<reference evidence="9" key="1">
    <citation type="submission" date="2017-04" db="EMBL/GenBank/DDBJ databases">
        <authorList>
            <person name="Varghese N."/>
            <person name="Submissions S."/>
        </authorList>
    </citation>
    <scope>NUCLEOTIDE SEQUENCE [LARGE SCALE GENOMIC DNA]</scope>
    <source>
        <strain evidence="9">K3S</strain>
    </source>
</reference>
<keyword evidence="9" id="KW-1185">Reference proteome</keyword>
<dbReference type="Proteomes" id="UP000192906">
    <property type="component" value="Unassembled WGS sequence"/>
</dbReference>
<dbReference type="GO" id="GO:0006355">
    <property type="term" value="P:regulation of DNA-templated transcription"/>
    <property type="evidence" value="ECO:0007669"/>
    <property type="project" value="TreeGrafter"/>
</dbReference>
<dbReference type="GO" id="GO:0000156">
    <property type="term" value="F:phosphorelay response regulator activity"/>
    <property type="evidence" value="ECO:0007669"/>
    <property type="project" value="TreeGrafter"/>
</dbReference>
<dbReference type="Gene3D" id="1.10.3210.10">
    <property type="entry name" value="Hypothetical protein af1432"/>
    <property type="match status" value="1"/>
</dbReference>
<keyword evidence="5" id="KW-0804">Transcription</keyword>
<evidence type="ECO:0000313" key="9">
    <source>
        <dbReference type="Proteomes" id="UP000192906"/>
    </source>
</evidence>
<dbReference type="Pfam" id="PF00072">
    <property type="entry name" value="Response_reg"/>
    <property type="match status" value="1"/>
</dbReference>
<dbReference type="Pfam" id="PF13487">
    <property type="entry name" value="HD_5"/>
    <property type="match status" value="1"/>
</dbReference>
<dbReference type="GO" id="GO:0005829">
    <property type="term" value="C:cytosol"/>
    <property type="evidence" value="ECO:0007669"/>
    <property type="project" value="TreeGrafter"/>
</dbReference>
<evidence type="ECO:0000259" key="7">
    <source>
        <dbReference type="PROSITE" id="PS50110"/>
    </source>
</evidence>
<name>A0A1X7EWR4_9BACT</name>
<feature type="domain" description="Response regulatory" evidence="7">
    <location>
        <begin position="6"/>
        <end position="121"/>
    </location>
</feature>
<dbReference type="Gene3D" id="3.40.50.2300">
    <property type="match status" value="1"/>
</dbReference>
<accession>A0A1X7EWR4</accession>
<dbReference type="EMBL" id="FWZU01000007">
    <property type="protein sequence ID" value="SMF41756.1"/>
    <property type="molecule type" value="Genomic_DNA"/>
</dbReference>
<evidence type="ECO:0000256" key="3">
    <source>
        <dbReference type="ARBA" id="ARBA00023015"/>
    </source>
</evidence>
<keyword evidence="3" id="KW-0805">Transcription regulation</keyword>
<evidence type="ECO:0000256" key="1">
    <source>
        <dbReference type="ARBA" id="ARBA00022553"/>
    </source>
</evidence>
<evidence type="ECO:0000256" key="5">
    <source>
        <dbReference type="ARBA" id="ARBA00023163"/>
    </source>
</evidence>
<gene>
    <name evidence="8" type="ORF">SAMN06295933_3435</name>
</gene>
<dbReference type="SMART" id="SM00448">
    <property type="entry name" value="REC"/>
    <property type="match status" value="1"/>
</dbReference>
<evidence type="ECO:0000256" key="2">
    <source>
        <dbReference type="ARBA" id="ARBA00023012"/>
    </source>
</evidence>
<dbReference type="AlphaFoldDB" id="A0A1X7EWR4"/>
<dbReference type="GO" id="GO:0000976">
    <property type="term" value="F:transcription cis-regulatory region binding"/>
    <property type="evidence" value="ECO:0007669"/>
    <property type="project" value="TreeGrafter"/>
</dbReference>
<dbReference type="PANTHER" id="PTHR48111:SF1">
    <property type="entry name" value="TWO-COMPONENT RESPONSE REGULATOR ORR33"/>
    <property type="match status" value="1"/>
</dbReference>
<dbReference type="STRING" id="1519643.SAMN06295933_3435"/>
<dbReference type="PANTHER" id="PTHR48111">
    <property type="entry name" value="REGULATOR OF RPOS"/>
    <property type="match status" value="1"/>
</dbReference>
<dbReference type="RefSeq" id="WP_085104486.1">
    <property type="nucleotide sequence ID" value="NZ_FWZU01000007.1"/>
</dbReference>
<sequence length="387" mass="43474">MKKKWKILTVEDEDRSRKMLGVMLESMGYQYESTANGTEALKAICPEHDLVLLDVMMPDMSGFEVLECIRKMPSVSDIPVIMVTALDSRKDKLRAVLLGANDYVTKPIDKTELKIRIAAVLQTKQAQDEVKELLQETLRGSINVLSNVLSMLKPEVFGLTSRILPYVKQISARVGDPSPWFTETAASLSLLGYLTLSDTTVAKLHKGRTLSSEEFAAYEKTPEIAASLVKALPQLDEVARILTYQETYFDGTGLVSDGTIKEHLPLGSRIIKVVTDFDRMLAKGMTKRIALEFMIKSVHLYDQTILYALGEALGDEKKYDIKTVSICEMTSKMLLGEDIRIPRGDQMVKVLQKGYGVNDTIIKYLKLFNERKLIEDKVKVIVQPDEK</sequence>
<evidence type="ECO:0000256" key="6">
    <source>
        <dbReference type="PROSITE-ProRule" id="PRU00169"/>
    </source>
</evidence>
<dbReference type="InterPro" id="IPR039420">
    <property type="entry name" value="WalR-like"/>
</dbReference>
<dbReference type="GO" id="GO:0032993">
    <property type="term" value="C:protein-DNA complex"/>
    <property type="evidence" value="ECO:0007669"/>
    <property type="project" value="TreeGrafter"/>
</dbReference>
<dbReference type="PROSITE" id="PS50110">
    <property type="entry name" value="RESPONSE_REGULATORY"/>
    <property type="match status" value="1"/>
</dbReference>
<evidence type="ECO:0000256" key="4">
    <source>
        <dbReference type="ARBA" id="ARBA00023125"/>
    </source>
</evidence>
<keyword evidence="1 6" id="KW-0597">Phosphoprotein</keyword>
<feature type="modified residue" description="4-aspartylphosphate" evidence="6">
    <location>
        <position position="54"/>
    </location>
</feature>
<evidence type="ECO:0000313" key="8">
    <source>
        <dbReference type="EMBL" id="SMF41756.1"/>
    </source>
</evidence>
<dbReference type="SUPFAM" id="SSF52172">
    <property type="entry name" value="CheY-like"/>
    <property type="match status" value="1"/>
</dbReference>
<proteinExistence type="predicted"/>
<protein>
    <submittedName>
        <fullName evidence="8">Response regulator c-di-GMP phosphodiesterase, RpfG family, contains REC and HD-GYP domains</fullName>
    </submittedName>
</protein>
<dbReference type="OrthoDB" id="9802066at2"/>
<organism evidence="8 9">
    <name type="scientific">Desulfovibrio gilichinskyi</name>
    <dbReference type="NCBI Taxonomy" id="1519643"/>
    <lineage>
        <taxon>Bacteria</taxon>
        <taxon>Pseudomonadati</taxon>
        <taxon>Thermodesulfobacteriota</taxon>
        <taxon>Desulfovibrionia</taxon>
        <taxon>Desulfovibrionales</taxon>
        <taxon>Desulfovibrionaceae</taxon>
        <taxon>Desulfovibrio</taxon>
    </lineage>
</organism>